<dbReference type="InterPro" id="IPR024079">
    <property type="entry name" value="MetalloPept_cat_dom_sf"/>
</dbReference>
<protein>
    <recommendedName>
        <fullName evidence="2">Peptidase M12B domain-containing protein</fullName>
    </recommendedName>
</protein>
<evidence type="ECO:0000313" key="4">
    <source>
        <dbReference type="Proteomes" id="UP000007267"/>
    </source>
</evidence>
<dbReference type="GO" id="GO:0046872">
    <property type="term" value="F:metal ion binding"/>
    <property type="evidence" value="ECO:0007669"/>
    <property type="project" value="UniProtKB-KW"/>
</dbReference>
<feature type="active site" evidence="1">
    <location>
        <position position="62"/>
    </location>
</feature>
<dbReference type="HOGENOM" id="CLU_1614675_0_0_1"/>
<dbReference type="Ensembl" id="ENSPSIT00000010356.1">
    <property type="protein sequence ID" value="ENSPSIP00000010304.1"/>
    <property type="gene ID" value="ENSPSIG00000009357.1"/>
</dbReference>
<keyword evidence="1" id="KW-0862">Zinc</keyword>
<keyword evidence="1" id="KW-0479">Metal-binding</keyword>
<dbReference type="GO" id="GO:0005886">
    <property type="term" value="C:plasma membrane"/>
    <property type="evidence" value="ECO:0007669"/>
    <property type="project" value="TreeGrafter"/>
</dbReference>
<dbReference type="Gene3D" id="3.40.390.10">
    <property type="entry name" value="Collagenase (Catalytic Domain)"/>
    <property type="match status" value="1"/>
</dbReference>
<sequence>FSSLHPREPLFFLSVSGDLGGICSKHRKFQDKELSLNTGLITLQTYGQYLPPRLLHITLAHELGHSLGAPHDETEACARFSFDTTYGNYLMFSRATDGQQYNNDKFSPCSIEHIGNILSTKKDRCFVGKTHSPCLQSALILQITHWFFAQSEASSYSREQFIIKG</sequence>
<dbReference type="Pfam" id="PF13574">
    <property type="entry name" value="Reprolysin_2"/>
    <property type="match status" value="1"/>
</dbReference>
<keyword evidence="4" id="KW-1185">Reference proteome</keyword>
<comment type="caution">
    <text evidence="1">Lacks conserved residue(s) required for the propagation of feature annotation.</text>
</comment>
<feature type="binding site" evidence="1">
    <location>
        <position position="61"/>
    </location>
    <ligand>
        <name>Zn(2+)</name>
        <dbReference type="ChEBI" id="CHEBI:29105"/>
        <note>catalytic</note>
    </ligand>
</feature>
<organism evidence="3 4">
    <name type="scientific">Pelodiscus sinensis</name>
    <name type="common">Chinese softshell turtle</name>
    <name type="synonym">Trionyx sinensis</name>
    <dbReference type="NCBI Taxonomy" id="13735"/>
    <lineage>
        <taxon>Eukaryota</taxon>
        <taxon>Metazoa</taxon>
        <taxon>Chordata</taxon>
        <taxon>Craniata</taxon>
        <taxon>Vertebrata</taxon>
        <taxon>Euteleostomi</taxon>
        <taxon>Archelosauria</taxon>
        <taxon>Testudinata</taxon>
        <taxon>Testudines</taxon>
        <taxon>Cryptodira</taxon>
        <taxon>Trionychia</taxon>
        <taxon>Trionychidae</taxon>
        <taxon>Pelodiscus</taxon>
    </lineage>
</organism>
<evidence type="ECO:0000313" key="3">
    <source>
        <dbReference type="Ensembl" id="ENSPSIP00000010304.1"/>
    </source>
</evidence>
<dbReference type="GO" id="GO:0007219">
    <property type="term" value="P:Notch signaling pathway"/>
    <property type="evidence" value="ECO:0007669"/>
    <property type="project" value="TreeGrafter"/>
</dbReference>
<dbReference type="PANTHER" id="PTHR45702">
    <property type="entry name" value="ADAM10/ADAM17 METALLOPEPTIDASE FAMILY MEMBER"/>
    <property type="match status" value="1"/>
</dbReference>
<dbReference type="GO" id="GO:0004222">
    <property type="term" value="F:metalloendopeptidase activity"/>
    <property type="evidence" value="ECO:0007669"/>
    <property type="project" value="InterPro"/>
</dbReference>
<dbReference type="GeneTree" id="ENSGT00940000165061"/>
<reference evidence="3" key="4">
    <citation type="submission" date="2025-09" db="UniProtKB">
        <authorList>
            <consortium name="Ensembl"/>
        </authorList>
    </citation>
    <scope>IDENTIFICATION</scope>
</reference>
<reference evidence="3" key="3">
    <citation type="submission" date="2025-08" db="UniProtKB">
        <authorList>
            <consortium name="Ensembl"/>
        </authorList>
    </citation>
    <scope>IDENTIFICATION</scope>
</reference>
<dbReference type="InterPro" id="IPR051489">
    <property type="entry name" value="ADAM_Metalloproteinase"/>
</dbReference>
<reference evidence="4" key="2">
    <citation type="journal article" date="2013" name="Nat. Genet.">
        <title>The draft genomes of soft-shell turtle and green sea turtle yield insights into the development and evolution of the turtle-specific body plan.</title>
        <authorList>
            <person name="Wang Z."/>
            <person name="Pascual-Anaya J."/>
            <person name="Zadissa A."/>
            <person name="Li W."/>
            <person name="Niimura Y."/>
            <person name="Huang Z."/>
            <person name="Li C."/>
            <person name="White S."/>
            <person name="Xiong Z."/>
            <person name="Fang D."/>
            <person name="Wang B."/>
            <person name="Ming Y."/>
            <person name="Chen Y."/>
            <person name="Zheng Y."/>
            <person name="Kuraku S."/>
            <person name="Pignatelli M."/>
            <person name="Herrero J."/>
            <person name="Beal K."/>
            <person name="Nozawa M."/>
            <person name="Li Q."/>
            <person name="Wang J."/>
            <person name="Zhang H."/>
            <person name="Yu L."/>
            <person name="Shigenobu S."/>
            <person name="Wang J."/>
            <person name="Liu J."/>
            <person name="Flicek P."/>
            <person name="Searle S."/>
            <person name="Wang J."/>
            <person name="Kuratani S."/>
            <person name="Yin Y."/>
            <person name="Aken B."/>
            <person name="Zhang G."/>
            <person name="Irie N."/>
        </authorList>
    </citation>
    <scope>NUCLEOTIDE SEQUENCE [LARGE SCALE GENOMIC DNA]</scope>
    <source>
        <strain evidence="4">Daiwa-1</strain>
    </source>
</reference>
<dbReference type="AlphaFoldDB" id="K7FQJ4"/>
<accession>K7FQJ4</accession>
<dbReference type="eggNOG" id="KOG3658">
    <property type="taxonomic scope" value="Eukaryota"/>
</dbReference>
<evidence type="ECO:0000256" key="1">
    <source>
        <dbReference type="PROSITE-ProRule" id="PRU00276"/>
    </source>
</evidence>
<evidence type="ECO:0000259" key="2">
    <source>
        <dbReference type="PROSITE" id="PS50215"/>
    </source>
</evidence>
<name>K7FQJ4_PELSI</name>
<feature type="binding site" evidence="1">
    <location>
        <position position="65"/>
    </location>
    <ligand>
        <name>Zn(2+)</name>
        <dbReference type="ChEBI" id="CHEBI:29105"/>
        <note>catalytic</note>
    </ligand>
</feature>
<dbReference type="PROSITE" id="PS50215">
    <property type="entry name" value="ADAM_MEPRO"/>
    <property type="match status" value="1"/>
</dbReference>
<feature type="domain" description="Peptidase M12B" evidence="2">
    <location>
        <begin position="1"/>
        <end position="130"/>
    </location>
</feature>
<dbReference type="InterPro" id="IPR001590">
    <property type="entry name" value="Peptidase_M12B"/>
</dbReference>
<dbReference type="STRING" id="13735.ENSPSIP00000010304"/>
<dbReference type="PANTHER" id="PTHR45702:SF1">
    <property type="entry name" value="DISINTEGRIN AND METALLOPROTEINASE DOMAIN-CONTAINING PROTEIN 10 ISOFORM X1"/>
    <property type="match status" value="1"/>
</dbReference>
<reference evidence="4" key="1">
    <citation type="submission" date="2011-10" db="EMBL/GenBank/DDBJ databases">
        <authorList>
            <consortium name="Soft-shell Turtle Genome Consortium"/>
        </authorList>
    </citation>
    <scope>NUCLEOTIDE SEQUENCE [LARGE SCALE GENOMIC DNA]</scope>
    <source>
        <strain evidence="4">Daiwa-1</strain>
    </source>
</reference>
<proteinExistence type="predicted"/>
<dbReference type="Proteomes" id="UP000007267">
    <property type="component" value="Unassembled WGS sequence"/>
</dbReference>
<feature type="binding site" evidence="1">
    <location>
        <position position="71"/>
    </location>
    <ligand>
        <name>Zn(2+)</name>
        <dbReference type="ChEBI" id="CHEBI:29105"/>
        <note>catalytic</note>
    </ligand>
</feature>
<dbReference type="SUPFAM" id="SSF55486">
    <property type="entry name" value="Metalloproteases ('zincins'), catalytic domain"/>
    <property type="match status" value="1"/>
</dbReference>
<dbReference type="GO" id="GO:0006509">
    <property type="term" value="P:membrane protein ectodomain proteolysis"/>
    <property type="evidence" value="ECO:0007669"/>
    <property type="project" value="TreeGrafter"/>
</dbReference>
<dbReference type="EMBL" id="AGCU01002545">
    <property type="status" value="NOT_ANNOTATED_CDS"/>
    <property type="molecule type" value="Genomic_DNA"/>
</dbReference>